<dbReference type="GO" id="GO:0043025">
    <property type="term" value="C:neuronal cell body"/>
    <property type="evidence" value="ECO:0007669"/>
    <property type="project" value="TreeGrafter"/>
</dbReference>
<keyword evidence="1" id="KW-0472">Membrane</keyword>
<dbReference type="InterPro" id="IPR024883">
    <property type="entry name" value="Neurensin"/>
</dbReference>
<name>A0A8B9N1B1_9AVES</name>
<keyword evidence="1" id="KW-1133">Transmembrane helix</keyword>
<dbReference type="Pfam" id="PF14927">
    <property type="entry name" value="Neurensin"/>
    <property type="match status" value="1"/>
</dbReference>
<feature type="transmembrane region" description="Helical" evidence="1">
    <location>
        <begin position="113"/>
        <end position="136"/>
    </location>
</feature>
<dbReference type="Ensembl" id="ENSANIT00000017972.1">
    <property type="protein sequence ID" value="ENSANIP00000017381.1"/>
    <property type="gene ID" value="ENSANIG00000011820.1"/>
</dbReference>
<dbReference type="GO" id="GO:0030133">
    <property type="term" value="C:transport vesicle"/>
    <property type="evidence" value="ECO:0007669"/>
    <property type="project" value="InterPro"/>
</dbReference>
<sequence>MPTREPDCSCGRGPSVVQGKWYGVRSYLHLFYEDCTGASPDGDGDGSSPHGAWAPLIWKVSLSTGTLFLLVGAAALAAVSLVPPKLEGIGEEEFVVLDVQAVRYNHALGTCRLVGMALCVAAGALGAIGLLSCALAPRRPREEEQQLSPILCGSPPPQPPTAFAPVGTAMSFGFSRVHGVQPRWDT</sequence>
<proteinExistence type="predicted"/>
<dbReference type="Proteomes" id="UP000694541">
    <property type="component" value="Unplaced"/>
</dbReference>
<feature type="transmembrane region" description="Helical" evidence="1">
    <location>
        <begin position="56"/>
        <end position="82"/>
    </location>
</feature>
<organism evidence="2 3">
    <name type="scientific">Accipiter nisus</name>
    <name type="common">Eurasian sparrowhawk</name>
    <dbReference type="NCBI Taxonomy" id="211598"/>
    <lineage>
        <taxon>Eukaryota</taxon>
        <taxon>Metazoa</taxon>
        <taxon>Chordata</taxon>
        <taxon>Craniata</taxon>
        <taxon>Vertebrata</taxon>
        <taxon>Euteleostomi</taxon>
        <taxon>Archelosauria</taxon>
        <taxon>Archosauria</taxon>
        <taxon>Dinosauria</taxon>
        <taxon>Saurischia</taxon>
        <taxon>Theropoda</taxon>
        <taxon>Coelurosauria</taxon>
        <taxon>Aves</taxon>
        <taxon>Neognathae</taxon>
        <taxon>Neoaves</taxon>
        <taxon>Telluraves</taxon>
        <taxon>Accipitrimorphae</taxon>
        <taxon>Accipitriformes</taxon>
        <taxon>Accipitridae</taxon>
        <taxon>Accipitrinae</taxon>
        <taxon>Accipiter</taxon>
    </lineage>
</organism>
<dbReference type="GO" id="GO:0043005">
    <property type="term" value="C:neuron projection"/>
    <property type="evidence" value="ECO:0007669"/>
    <property type="project" value="TreeGrafter"/>
</dbReference>
<reference evidence="2" key="2">
    <citation type="submission" date="2025-09" db="UniProtKB">
        <authorList>
            <consortium name="Ensembl"/>
        </authorList>
    </citation>
    <scope>IDENTIFICATION</scope>
</reference>
<evidence type="ECO:0000313" key="2">
    <source>
        <dbReference type="Ensembl" id="ENSANIP00000017381.1"/>
    </source>
</evidence>
<keyword evidence="3" id="KW-1185">Reference proteome</keyword>
<dbReference type="PANTHER" id="PTHR14796:SF5">
    <property type="entry name" value="NEURENSIN-2"/>
    <property type="match status" value="1"/>
</dbReference>
<reference evidence="2" key="1">
    <citation type="submission" date="2025-08" db="UniProtKB">
        <authorList>
            <consortium name="Ensembl"/>
        </authorList>
    </citation>
    <scope>IDENTIFICATION</scope>
</reference>
<evidence type="ECO:0000256" key="1">
    <source>
        <dbReference type="SAM" id="Phobius"/>
    </source>
</evidence>
<keyword evidence="1" id="KW-0812">Transmembrane</keyword>
<dbReference type="AlphaFoldDB" id="A0A8B9N1B1"/>
<dbReference type="GO" id="GO:0007399">
    <property type="term" value="P:nervous system development"/>
    <property type="evidence" value="ECO:0007669"/>
    <property type="project" value="TreeGrafter"/>
</dbReference>
<evidence type="ECO:0000313" key="3">
    <source>
        <dbReference type="Proteomes" id="UP000694541"/>
    </source>
</evidence>
<protein>
    <submittedName>
        <fullName evidence="2">Neurensin 2</fullName>
    </submittedName>
</protein>
<accession>A0A8B9N1B1</accession>
<dbReference type="PANTHER" id="PTHR14796">
    <property type="entry name" value="NEURENSIN 1-RELATED"/>
    <property type="match status" value="1"/>
</dbReference>